<accession>A0ABX0IXK6</accession>
<evidence type="ECO:0000313" key="1">
    <source>
        <dbReference type="EMBL" id="NHN27268.1"/>
    </source>
</evidence>
<evidence type="ECO:0000313" key="2">
    <source>
        <dbReference type="Proteomes" id="UP000817854"/>
    </source>
</evidence>
<keyword evidence="2" id="KW-1185">Reference proteome</keyword>
<comment type="caution">
    <text evidence="1">The sequence shown here is derived from an EMBL/GenBank/DDBJ whole genome shotgun (WGS) entry which is preliminary data.</text>
</comment>
<name>A0ABX0IXK6_9FLAO</name>
<organism evidence="1 2">
    <name type="scientific">Flavobacterium jejuense</name>
    <dbReference type="NCBI Taxonomy" id="1544455"/>
    <lineage>
        <taxon>Bacteria</taxon>
        <taxon>Pseudomonadati</taxon>
        <taxon>Bacteroidota</taxon>
        <taxon>Flavobacteriia</taxon>
        <taxon>Flavobacteriales</taxon>
        <taxon>Flavobacteriaceae</taxon>
        <taxon>Flavobacterium</taxon>
    </lineage>
</organism>
<dbReference type="EMBL" id="VEVQ02000012">
    <property type="protein sequence ID" value="NHN27268.1"/>
    <property type="molecule type" value="Genomic_DNA"/>
</dbReference>
<sequence>MFGHIFFKKKYLHLDKLIDKRNQILWYEINKNYKVSFKKSLQSEYAAYQQSRKVTFYIDENNLCASSFTHELLHVYLSLNGLHISGGLKNRIMSDEFLNFIFSYNLLEHMSNCLDHAKMLPIYLKLGFEREKFITDFDVFKCTETELNELERYYRVFNKINSNAVDTYIGRLVSIIADPNENFNYDKYLLRLKNIDSKLFLTVYNLFDNWKKVKIENRTILDEDYISVLNVFIDELNAWKRTNTFS</sequence>
<proteinExistence type="predicted"/>
<dbReference type="Proteomes" id="UP000817854">
    <property type="component" value="Unassembled WGS sequence"/>
</dbReference>
<reference evidence="1 2" key="2">
    <citation type="submission" date="2020-02" db="EMBL/GenBank/DDBJ databases">
        <title>Flavobacterium profundi sp. nov., isolated from a deep-sea seamount.</title>
        <authorList>
            <person name="Zhang D.-C."/>
        </authorList>
    </citation>
    <scope>NUCLEOTIDE SEQUENCE [LARGE SCALE GENOMIC DNA]</scope>
    <source>
        <strain evidence="1 2">EC11</strain>
    </source>
</reference>
<gene>
    <name evidence="1" type="ORF">FIA58_016415</name>
</gene>
<evidence type="ECO:0008006" key="3">
    <source>
        <dbReference type="Google" id="ProtNLM"/>
    </source>
</evidence>
<protein>
    <recommendedName>
        <fullName evidence="3">Peptidase MA-like domain-containing protein</fullName>
    </recommendedName>
</protein>
<reference evidence="2" key="1">
    <citation type="submission" date="2019-05" db="EMBL/GenBank/DDBJ databases">
        <title>Flavobacterium profundi sp. nov., isolated from a deep-sea seamount.</title>
        <authorList>
            <person name="Zhang D.-C."/>
        </authorList>
    </citation>
    <scope>NUCLEOTIDE SEQUENCE [LARGE SCALE GENOMIC DNA]</scope>
    <source>
        <strain evidence="2">EC11</strain>
    </source>
</reference>
<dbReference type="RefSeq" id="WP_140963780.1">
    <property type="nucleotide sequence ID" value="NZ_VEVQ02000012.1"/>
</dbReference>